<feature type="binding site" evidence="6">
    <location>
        <begin position="292"/>
        <end position="298"/>
    </location>
    <ligand>
        <name>S-adenosyl-L-methionine</name>
        <dbReference type="ChEBI" id="CHEBI:59789"/>
    </ligand>
</feature>
<keyword evidence="4 6" id="KW-0949">S-adenosyl-L-methionine</keyword>
<dbReference type="CDD" id="cd02440">
    <property type="entry name" value="AdoMet_MTases"/>
    <property type="match status" value="1"/>
</dbReference>
<dbReference type="PANTHER" id="PTHR22807">
    <property type="entry name" value="NOP2 YEAST -RELATED NOL1/NOP2/FMU SUN DOMAIN-CONTAINING"/>
    <property type="match status" value="1"/>
</dbReference>
<dbReference type="SUPFAM" id="SSF53335">
    <property type="entry name" value="S-adenosyl-L-methionine-dependent methyltransferases"/>
    <property type="match status" value="1"/>
</dbReference>
<evidence type="ECO:0000313" key="9">
    <source>
        <dbReference type="EMBL" id="TKI61792.1"/>
    </source>
</evidence>
<reference evidence="9 10" key="1">
    <citation type="submission" date="2019-04" db="EMBL/GenBank/DDBJ databases">
        <authorList>
            <person name="Dong K."/>
        </authorList>
    </citation>
    <scope>NUCLEOTIDE SEQUENCE [LARGE SCALE GENOMIC DNA]</scope>
    <source>
        <strain evidence="10">dk3543</strain>
    </source>
</reference>
<dbReference type="Proteomes" id="UP000307808">
    <property type="component" value="Unassembled WGS sequence"/>
</dbReference>
<protein>
    <submittedName>
        <fullName evidence="9">rRNA cytosine-C5-methyltransferase</fullName>
    </submittedName>
</protein>
<keyword evidence="5 6" id="KW-0694">RNA-binding</keyword>
<evidence type="ECO:0000256" key="7">
    <source>
        <dbReference type="SAM" id="MobiDB-lite"/>
    </source>
</evidence>
<dbReference type="Gene3D" id="1.10.940.10">
    <property type="entry name" value="NusB-like"/>
    <property type="match status" value="1"/>
</dbReference>
<dbReference type="InterPro" id="IPR049560">
    <property type="entry name" value="MeTrfase_RsmB-F_NOP2_cat"/>
</dbReference>
<dbReference type="OrthoDB" id="9810297at2"/>
<dbReference type="EMBL" id="SZPY01000003">
    <property type="protein sequence ID" value="TKI61792.1"/>
    <property type="molecule type" value="Genomic_DNA"/>
</dbReference>
<dbReference type="InterPro" id="IPR001678">
    <property type="entry name" value="MeTrfase_RsmB-F_NOP2_dom"/>
</dbReference>
<dbReference type="Gene3D" id="3.40.50.150">
    <property type="entry name" value="Vaccinia Virus protein VP39"/>
    <property type="match status" value="1"/>
</dbReference>
<dbReference type="Pfam" id="PF01029">
    <property type="entry name" value="NusB"/>
    <property type="match status" value="1"/>
</dbReference>
<feature type="domain" description="SAM-dependent MTase RsmB/NOP-type" evidence="8">
    <location>
        <begin position="188"/>
        <end position="461"/>
    </location>
</feature>
<feature type="region of interest" description="Disordered" evidence="7">
    <location>
        <begin position="1"/>
        <end position="32"/>
    </location>
</feature>
<feature type="compositionally biased region" description="Low complexity" evidence="7">
    <location>
        <begin position="15"/>
        <end position="24"/>
    </location>
</feature>
<keyword evidence="3 6" id="KW-0808">Transferase</keyword>
<dbReference type="InterPro" id="IPR035926">
    <property type="entry name" value="NusB-like_sf"/>
</dbReference>
<dbReference type="PROSITE" id="PS51686">
    <property type="entry name" value="SAM_MT_RSMB_NOP"/>
    <property type="match status" value="1"/>
</dbReference>
<evidence type="ECO:0000256" key="6">
    <source>
        <dbReference type="PROSITE-ProRule" id="PRU01023"/>
    </source>
</evidence>
<accession>A0A4U2YMJ2</accession>
<dbReference type="GO" id="GO:0001510">
    <property type="term" value="P:RNA methylation"/>
    <property type="evidence" value="ECO:0007669"/>
    <property type="project" value="InterPro"/>
</dbReference>
<dbReference type="InterPro" id="IPR018314">
    <property type="entry name" value="RsmB/NOL1/NOP2-like_CS"/>
</dbReference>
<evidence type="ECO:0000256" key="1">
    <source>
        <dbReference type="ARBA" id="ARBA00007494"/>
    </source>
</evidence>
<feature type="active site" description="Nucleophile" evidence="6">
    <location>
        <position position="414"/>
    </location>
</feature>
<evidence type="ECO:0000313" key="10">
    <source>
        <dbReference type="Proteomes" id="UP000307808"/>
    </source>
</evidence>
<dbReference type="PRINTS" id="PR02008">
    <property type="entry name" value="RCMTFAMILY"/>
</dbReference>
<dbReference type="PROSITE" id="PS01153">
    <property type="entry name" value="NOL1_NOP2_SUN"/>
    <property type="match status" value="1"/>
</dbReference>
<evidence type="ECO:0000256" key="4">
    <source>
        <dbReference type="ARBA" id="ARBA00022691"/>
    </source>
</evidence>
<keyword evidence="10" id="KW-1185">Reference proteome</keyword>
<feature type="binding site" evidence="6">
    <location>
        <position position="344"/>
    </location>
    <ligand>
        <name>S-adenosyl-L-methionine</name>
        <dbReference type="ChEBI" id="CHEBI:59789"/>
    </ligand>
</feature>
<sequence length="461" mass="49138">MGDHDRRRAGRGRQSRPGPAGSAPPSRPKVDPARRAAWEVLKAVRVDDAYANLVLPQMLEKYDLSGRDAGFVTELASGALRGQGTYDAIIDACLTKPKLEGKVRDVLRLGVHQLLAMRVPDHAAIATSVELTRDRVGQGPTGLVNAVLRKVASQDLDAWIDQVAPGEPGSAAQLAVATSHPAWVVDALAEALEGHGRDRAELPALLEADNAAPQVTLVARPGLVDEDEMRAAGAEPTGRSPYAWTWGGGDLTSLPALVQGRAGVQDEGSQRVALALADASVEGRDERWLDLCAGPGGKSALLAALAAQRGAKVLANESQHHRAQLVQRGVRSVRDGILGVVTGDGTRPAWRPDTFDRALVDAPCSGLGALRRRPESRWRRQPRDVEVLVRLQRALLVSALDAVRPGGVVVYATCSPVVAETIGVVSAVLRARDDAHLESSWQLWPHTDGCDAMYAATLRRT</sequence>
<dbReference type="InterPro" id="IPR029063">
    <property type="entry name" value="SAM-dependent_MTases_sf"/>
</dbReference>
<evidence type="ECO:0000256" key="3">
    <source>
        <dbReference type="ARBA" id="ARBA00022679"/>
    </source>
</evidence>
<dbReference type="GO" id="GO:0006355">
    <property type="term" value="P:regulation of DNA-templated transcription"/>
    <property type="evidence" value="ECO:0007669"/>
    <property type="project" value="InterPro"/>
</dbReference>
<evidence type="ECO:0000256" key="5">
    <source>
        <dbReference type="ARBA" id="ARBA00022884"/>
    </source>
</evidence>
<dbReference type="GO" id="GO:0003723">
    <property type="term" value="F:RNA binding"/>
    <property type="evidence" value="ECO:0007669"/>
    <property type="project" value="UniProtKB-UniRule"/>
</dbReference>
<evidence type="ECO:0000256" key="2">
    <source>
        <dbReference type="ARBA" id="ARBA00022603"/>
    </source>
</evidence>
<comment type="similarity">
    <text evidence="1 6">Belongs to the class I-like SAM-binding methyltransferase superfamily. RsmB/NOP family.</text>
</comment>
<organism evidence="9 10">
    <name type="scientific">Nocardioides jishulii</name>
    <dbReference type="NCBI Taxonomy" id="2575440"/>
    <lineage>
        <taxon>Bacteria</taxon>
        <taxon>Bacillati</taxon>
        <taxon>Actinomycetota</taxon>
        <taxon>Actinomycetes</taxon>
        <taxon>Propionibacteriales</taxon>
        <taxon>Nocardioidaceae</taxon>
        <taxon>Nocardioides</taxon>
    </lineage>
</organism>
<dbReference type="InterPro" id="IPR023267">
    <property type="entry name" value="RCMT"/>
</dbReference>
<feature type="binding site" evidence="6">
    <location>
        <position position="317"/>
    </location>
    <ligand>
        <name>S-adenosyl-L-methionine</name>
        <dbReference type="ChEBI" id="CHEBI:59789"/>
    </ligand>
</feature>
<feature type="binding site" evidence="6">
    <location>
        <position position="361"/>
    </location>
    <ligand>
        <name>S-adenosyl-L-methionine</name>
        <dbReference type="ChEBI" id="CHEBI:59789"/>
    </ligand>
</feature>
<dbReference type="InterPro" id="IPR006027">
    <property type="entry name" value="NusB_RsmB_TIM44"/>
</dbReference>
<gene>
    <name evidence="9" type="ORF">FC770_13670</name>
</gene>
<dbReference type="RefSeq" id="WP_137066798.1">
    <property type="nucleotide sequence ID" value="NZ_CP040748.1"/>
</dbReference>
<evidence type="ECO:0000259" key="8">
    <source>
        <dbReference type="PROSITE" id="PS51686"/>
    </source>
</evidence>
<dbReference type="SUPFAM" id="SSF48013">
    <property type="entry name" value="NusB-like"/>
    <property type="match status" value="1"/>
</dbReference>
<dbReference type="AlphaFoldDB" id="A0A4U2YMJ2"/>
<dbReference type="Pfam" id="PF01189">
    <property type="entry name" value="Methyltr_RsmB-F"/>
    <property type="match status" value="1"/>
</dbReference>
<dbReference type="GO" id="GO:0008173">
    <property type="term" value="F:RNA methyltransferase activity"/>
    <property type="evidence" value="ECO:0007669"/>
    <property type="project" value="InterPro"/>
</dbReference>
<comment type="caution">
    <text evidence="9">The sequence shown here is derived from an EMBL/GenBank/DDBJ whole genome shotgun (WGS) entry which is preliminary data.</text>
</comment>
<name>A0A4U2YMJ2_9ACTN</name>
<keyword evidence="2 6" id="KW-0489">Methyltransferase</keyword>
<proteinExistence type="inferred from homology"/>
<dbReference type="PANTHER" id="PTHR22807:SF53">
    <property type="entry name" value="RIBOSOMAL RNA SMALL SUBUNIT METHYLTRANSFERASE B-RELATED"/>
    <property type="match status" value="1"/>
</dbReference>